<dbReference type="Proteomes" id="UP000640274">
    <property type="component" value="Unassembled WGS sequence"/>
</dbReference>
<keyword evidence="4" id="KW-0282">Flagellum</keyword>
<comment type="caution">
    <text evidence="4">The sequence shown here is derived from an EMBL/GenBank/DDBJ whole genome shotgun (WGS) entry which is preliminary data.</text>
</comment>
<dbReference type="InterPro" id="IPR005648">
    <property type="entry name" value="FlgD"/>
</dbReference>
<dbReference type="AlphaFoldDB" id="A0A934JAD1"/>
<proteinExistence type="inferred from homology"/>
<dbReference type="EMBL" id="JAELUP010000103">
    <property type="protein sequence ID" value="MBJ6363382.1"/>
    <property type="molecule type" value="Genomic_DNA"/>
</dbReference>
<name>A0A934JAD1_9BACL</name>
<accession>A0A934JAD1</accession>
<reference evidence="4" key="1">
    <citation type="submission" date="2020-12" db="EMBL/GenBank/DDBJ databases">
        <authorList>
            <person name="Huq M.A."/>
        </authorList>
    </citation>
    <scope>NUCLEOTIDE SEQUENCE</scope>
    <source>
        <strain evidence="4">MAHUQ-46</strain>
    </source>
</reference>
<evidence type="ECO:0000313" key="5">
    <source>
        <dbReference type="Proteomes" id="UP000640274"/>
    </source>
</evidence>
<keyword evidence="4" id="KW-0966">Cell projection</keyword>
<keyword evidence="2" id="KW-1005">Bacterial flagellum biogenesis</keyword>
<evidence type="ECO:0000313" key="4">
    <source>
        <dbReference type="EMBL" id="MBJ6363382.1"/>
    </source>
</evidence>
<dbReference type="GO" id="GO:0044781">
    <property type="term" value="P:bacterial-type flagellum organization"/>
    <property type="evidence" value="ECO:0007669"/>
    <property type="project" value="UniProtKB-KW"/>
</dbReference>
<protein>
    <submittedName>
        <fullName evidence="4">Flagellar hook capping protein</fullName>
    </submittedName>
</protein>
<comment type="similarity">
    <text evidence="1">Belongs to the FlgD family.</text>
</comment>
<keyword evidence="4" id="KW-0969">Cilium</keyword>
<feature type="region of interest" description="Disordered" evidence="3">
    <location>
        <begin position="143"/>
        <end position="172"/>
    </location>
</feature>
<evidence type="ECO:0000256" key="2">
    <source>
        <dbReference type="ARBA" id="ARBA00022795"/>
    </source>
</evidence>
<dbReference type="RefSeq" id="WP_199020928.1">
    <property type="nucleotide sequence ID" value="NZ_JAELUP010000103.1"/>
</dbReference>
<evidence type="ECO:0000256" key="1">
    <source>
        <dbReference type="ARBA" id="ARBA00010577"/>
    </source>
</evidence>
<dbReference type="Pfam" id="PF03963">
    <property type="entry name" value="FlgD"/>
    <property type="match status" value="1"/>
</dbReference>
<gene>
    <name evidence="4" type="ORF">JFN88_19440</name>
</gene>
<organism evidence="4 5">
    <name type="scientific">Paenibacillus roseus</name>
    <dbReference type="NCBI Taxonomy" id="2798579"/>
    <lineage>
        <taxon>Bacteria</taxon>
        <taxon>Bacillati</taxon>
        <taxon>Bacillota</taxon>
        <taxon>Bacilli</taxon>
        <taxon>Bacillales</taxon>
        <taxon>Paenibacillaceae</taxon>
        <taxon>Paenibacillus</taxon>
    </lineage>
</organism>
<evidence type="ECO:0000256" key="3">
    <source>
        <dbReference type="SAM" id="MobiDB-lite"/>
    </source>
</evidence>
<sequence length="172" mass="18976">MSEVLPTKNVWPNYNVANVRSAPSKEKADTLGQDEFLRILIAQIRHQDPMNPLQDRDFIAQMAQFSSVEQLMKMSGELKLMRNSLGTASSMIGKTIEWIENDSQGASKLQTGVVDSITIKDGKLFAISGDSKVNLDDIVAIRTAPEGDIPEENEAEEEVPQPDEESDDVTSP</sequence>
<keyword evidence="5" id="KW-1185">Reference proteome</keyword>
<feature type="compositionally biased region" description="Acidic residues" evidence="3">
    <location>
        <begin position="148"/>
        <end position="172"/>
    </location>
</feature>